<evidence type="ECO:0000256" key="1">
    <source>
        <dbReference type="SAM" id="MobiDB-lite"/>
    </source>
</evidence>
<dbReference type="Proteomes" id="UP000005240">
    <property type="component" value="Unassembled WGS sequence"/>
</dbReference>
<gene>
    <name evidence="3" type="ORF">PTTG_02230</name>
</gene>
<dbReference type="VEuPathDB" id="FungiDB:PTTG_02230"/>
<evidence type="ECO:0000313" key="3">
    <source>
        <dbReference type="EMBL" id="OAV92378.1"/>
    </source>
</evidence>
<reference evidence="4" key="4">
    <citation type="submission" date="2025-05" db="UniProtKB">
        <authorList>
            <consortium name="EnsemblFungi"/>
        </authorList>
    </citation>
    <scope>IDENTIFICATION</scope>
    <source>
        <strain evidence="4">isolate 1-1 / race 1 (BBBD)</strain>
    </source>
</reference>
<reference evidence="4 5" key="3">
    <citation type="journal article" date="2017" name="G3 (Bethesda)">
        <title>Comparative analysis highlights variable genome content of wheat rusts and divergence of the mating loci.</title>
        <authorList>
            <person name="Cuomo C.A."/>
            <person name="Bakkeren G."/>
            <person name="Khalil H.B."/>
            <person name="Panwar V."/>
            <person name="Joly D."/>
            <person name="Linning R."/>
            <person name="Sakthikumar S."/>
            <person name="Song X."/>
            <person name="Adiconis X."/>
            <person name="Fan L."/>
            <person name="Goldberg J.M."/>
            <person name="Levin J.Z."/>
            <person name="Young S."/>
            <person name="Zeng Q."/>
            <person name="Anikster Y."/>
            <person name="Bruce M."/>
            <person name="Wang M."/>
            <person name="Yin C."/>
            <person name="McCallum B."/>
            <person name="Szabo L.J."/>
            <person name="Hulbert S."/>
            <person name="Chen X."/>
            <person name="Fellers J.P."/>
        </authorList>
    </citation>
    <scope>NUCLEOTIDE SEQUENCE</scope>
    <source>
        <strain evidence="5">Isolate 1-1 / race 1 (BBBD)</strain>
        <strain evidence="4">isolate 1-1 / race 1 (BBBD)</strain>
    </source>
</reference>
<organism evidence="3">
    <name type="scientific">Puccinia triticina (isolate 1-1 / race 1 (BBBD))</name>
    <name type="common">Brown leaf rust fungus</name>
    <dbReference type="NCBI Taxonomy" id="630390"/>
    <lineage>
        <taxon>Eukaryota</taxon>
        <taxon>Fungi</taxon>
        <taxon>Dikarya</taxon>
        <taxon>Basidiomycota</taxon>
        <taxon>Pucciniomycotina</taxon>
        <taxon>Pucciniomycetes</taxon>
        <taxon>Pucciniales</taxon>
        <taxon>Pucciniaceae</taxon>
        <taxon>Puccinia</taxon>
    </lineage>
</organism>
<dbReference type="AlphaFoldDB" id="A0A0C4EN89"/>
<reference evidence="3" key="2">
    <citation type="submission" date="2016-05" db="EMBL/GenBank/DDBJ databases">
        <title>Comparative analysis highlights variable genome content of wheat rusts and divergence of the mating loci.</title>
        <authorList>
            <person name="Cuomo C.A."/>
            <person name="Bakkeren G."/>
            <person name="Szabo L."/>
            <person name="Khalil H."/>
            <person name="Joly D."/>
            <person name="Goldberg J."/>
            <person name="Young S."/>
            <person name="Zeng Q."/>
            <person name="Fellers J."/>
        </authorList>
    </citation>
    <scope>NUCLEOTIDE SEQUENCE [LARGE SCALE GENOMIC DNA]</scope>
    <source>
        <strain evidence="3">1-1 BBBD Race 1</strain>
    </source>
</reference>
<name>A0A0C4EN89_PUCT1</name>
<protein>
    <submittedName>
        <fullName evidence="3 4">Uncharacterized protein</fullName>
    </submittedName>
</protein>
<feature type="transmembrane region" description="Helical" evidence="2">
    <location>
        <begin position="63"/>
        <end position="82"/>
    </location>
</feature>
<sequence>MPLDLRGGALTGYKVLPTRPLCEIRNSPFTIAQSLSTNTTSPPTIPPDAGHNEGQKARAELRILGISLALLGSIGYALYGIWYKRTIAWSDSYTSSMCPPKSGLSELLLSEHHESSGSDTEMADPEYLASSLTPLGSEGAERRRSRGGRRADWNRTVKPEGYRTRG</sequence>
<evidence type="ECO:0000313" key="5">
    <source>
        <dbReference type="Proteomes" id="UP000005240"/>
    </source>
</evidence>
<dbReference type="OrthoDB" id="10062838at2759"/>
<feature type="region of interest" description="Disordered" evidence="1">
    <location>
        <begin position="111"/>
        <end position="166"/>
    </location>
</feature>
<feature type="compositionally biased region" description="Basic and acidic residues" evidence="1">
    <location>
        <begin position="149"/>
        <end position="166"/>
    </location>
</feature>
<accession>A0A0C4EN89</accession>
<proteinExistence type="predicted"/>
<evidence type="ECO:0000313" key="4">
    <source>
        <dbReference type="EnsemblFungi" id="PTTG_02230-t43_1-p1"/>
    </source>
</evidence>
<evidence type="ECO:0000256" key="2">
    <source>
        <dbReference type="SAM" id="Phobius"/>
    </source>
</evidence>
<keyword evidence="2" id="KW-1133">Transmembrane helix</keyword>
<keyword evidence="2" id="KW-0812">Transmembrane</keyword>
<keyword evidence="5" id="KW-1185">Reference proteome</keyword>
<dbReference type="EMBL" id="ADAS02000065">
    <property type="protein sequence ID" value="OAV92378.1"/>
    <property type="molecule type" value="Genomic_DNA"/>
</dbReference>
<dbReference type="EnsemblFungi" id="PTTG_02230-t43_1">
    <property type="protein sequence ID" value="PTTG_02230-t43_1-p1"/>
    <property type="gene ID" value="PTTG_02230"/>
</dbReference>
<reference evidence="3" key="1">
    <citation type="submission" date="2009-11" db="EMBL/GenBank/DDBJ databases">
        <authorList>
            <consortium name="The Broad Institute Genome Sequencing Platform"/>
            <person name="Ward D."/>
            <person name="Feldgarden M."/>
            <person name="Earl A."/>
            <person name="Young S.K."/>
            <person name="Zeng Q."/>
            <person name="Koehrsen M."/>
            <person name="Alvarado L."/>
            <person name="Berlin A."/>
            <person name="Bochicchio J."/>
            <person name="Borenstein D."/>
            <person name="Chapman S.B."/>
            <person name="Chen Z."/>
            <person name="Engels R."/>
            <person name="Freedman E."/>
            <person name="Gellesch M."/>
            <person name="Goldberg J."/>
            <person name="Griggs A."/>
            <person name="Gujja S."/>
            <person name="Heilman E."/>
            <person name="Heiman D."/>
            <person name="Hepburn T."/>
            <person name="Howarth C."/>
            <person name="Jen D."/>
            <person name="Larson L."/>
            <person name="Lewis B."/>
            <person name="Mehta T."/>
            <person name="Park D."/>
            <person name="Pearson M."/>
            <person name="Roberts A."/>
            <person name="Saif S."/>
            <person name="Shea T."/>
            <person name="Shenoy N."/>
            <person name="Sisk P."/>
            <person name="Stolte C."/>
            <person name="Sykes S."/>
            <person name="Thomson T."/>
            <person name="Walk T."/>
            <person name="White J."/>
            <person name="Yandava C."/>
            <person name="Izard J."/>
            <person name="Baranova O.V."/>
            <person name="Blanton J.M."/>
            <person name="Tanner A.C."/>
            <person name="Dewhirst F.E."/>
            <person name="Haas B."/>
            <person name="Nusbaum C."/>
            <person name="Birren B."/>
        </authorList>
    </citation>
    <scope>NUCLEOTIDE SEQUENCE [LARGE SCALE GENOMIC DNA]</scope>
    <source>
        <strain evidence="3">1-1 BBBD Race 1</strain>
    </source>
</reference>
<keyword evidence="2" id="KW-0472">Membrane</keyword>